<name>A0A1H3Z474_9BACT</name>
<gene>
    <name evidence="1" type="ORF">SAMN05192529_11014</name>
</gene>
<organism evidence="1 2">
    <name type="scientific">Arachidicoccus rhizosphaerae</name>
    <dbReference type="NCBI Taxonomy" id="551991"/>
    <lineage>
        <taxon>Bacteria</taxon>
        <taxon>Pseudomonadati</taxon>
        <taxon>Bacteroidota</taxon>
        <taxon>Chitinophagia</taxon>
        <taxon>Chitinophagales</taxon>
        <taxon>Chitinophagaceae</taxon>
        <taxon>Arachidicoccus</taxon>
    </lineage>
</organism>
<evidence type="ECO:0000313" key="2">
    <source>
        <dbReference type="Proteomes" id="UP000199041"/>
    </source>
</evidence>
<dbReference type="Gene3D" id="2.60.40.1120">
    <property type="entry name" value="Carboxypeptidase-like, regulatory domain"/>
    <property type="match status" value="1"/>
</dbReference>
<dbReference type="SUPFAM" id="SSF49464">
    <property type="entry name" value="Carboxypeptidase regulatory domain-like"/>
    <property type="match status" value="1"/>
</dbReference>
<dbReference type="RefSeq" id="WP_091397400.1">
    <property type="nucleotide sequence ID" value="NZ_FNQY01000010.1"/>
</dbReference>
<sequence>MKNNVSVKVKELKIGTMTDSKGHFDLKLPSGQILLEFSTVGYLLIEETAGDRSVINVTLSQNLLIWMKWSLWPVVKRRKNRWQDPSS</sequence>
<dbReference type="EMBL" id="FNQY01000010">
    <property type="protein sequence ID" value="SEA18589.1"/>
    <property type="molecule type" value="Genomic_DNA"/>
</dbReference>
<dbReference type="Proteomes" id="UP000199041">
    <property type="component" value="Unassembled WGS sequence"/>
</dbReference>
<dbReference type="Pfam" id="PF13715">
    <property type="entry name" value="CarbopepD_reg_2"/>
    <property type="match status" value="1"/>
</dbReference>
<keyword evidence="2" id="KW-1185">Reference proteome</keyword>
<accession>A0A1H3Z474</accession>
<protein>
    <submittedName>
        <fullName evidence="1">CarboxypepD_reg-like domain-containing protein</fullName>
    </submittedName>
</protein>
<dbReference type="InterPro" id="IPR008969">
    <property type="entry name" value="CarboxyPept-like_regulatory"/>
</dbReference>
<proteinExistence type="predicted"/>
<reference evidence="1 2" key="1">
    <citation type="submission" date="2016-10" db="EMBL/GenBank/DDBJ databases">
        <authorList>
            <person name="de Groot N.N."/>
        </authorList>
    </citation>
    <scope>NUCLEOTIDE SEQUENCE [LARGE SCALE GENOMIC DNA]</scope>
    <source>
        <strain evidence="1 2">Vu-144</strain>
    </source>
</reference>
<dbReference type="OrthoDB" id="9760333at2"/>
<evidence type="ECO:0000313" key="1">
    <source>
        <dbReference type="EMBL" id="SEA18589.1"/>
    </source>
</evidence>
<dbReference type="AlphaFoldDB" id="A0A1H3Z474"/>
<dbReference type="STRING" id="551991.SAMN05192529_11014"/>